<dbReference type="EMBL" id="RQTK01000018">
    <property type="protein sequence ID" value="RUS91126.1"/>
    <property type="molecule type" value="Genomic_DNA"/>
</dbReference>
<protein>
    <submittedName>
        <fullName evidence="1">Uncharacterized protein</fullName>
    </submittedName>
</protein>
<dbReference type="Proteomes" id="UP000271974">
    <property type="component" value="Unassembled WGS sequence"/>
</dbReference>
<organism evidence="1 2">
    <name type="scientific">Elysia chlorotica</name>
    <name type="common">Eastern emerald elysia</name>
    <name type="synonym">Sea slug</name>
    <dbReference type="NCBI Taxonomy" id="188477"/>
    <lineage>
        <taxon>Eukaryota</taxon>
        <taxon>Metazoa</taxon>
        <taxon>Spiralia</taxon>
        <taxon>Lophotrochozoa</taxon>
        <taxon>Mollusca</taxon>
        <taxon>Gastropoda</taxon>
        <taxon>Heterobranchia</taxon>
        <taxon>Euthyneura</taxon>
        <taxon>Panpulmonata</taxon>
        <taxon>Sacoglossa</taxon>
        <taxon>Placobranchoidea</taxon>
        <taxon>Plakobranchidae</taxon>
        <taxon>Elysia</taxon>
    </lineage>
</organism>
<feature type="non-terminal residue" evidence="1">
    <location>
        <position position="230"/>
    </location>
</feature>
<gene>
    <name evidence="1" type="ORF">EGW08_001151</name>
</gene>
<keyword evidence="2" id="KW-1185">Reference proteome</keyword>
<sequence>SGHHCHILFCLLVPKSDYKQIVVRVLEPLHLQVVEAQSLEGLREELPPHVDGPGVVEAAREKKVQKRDRGVEAIPENVVTFLKGAEKLLKHLDGLRCGWVHVWVVGCVCSAIGKEVADIPGVAGAQPKGFYMILGWFRGVELPVLPTPLEPDHHLVDRQILGGVVGLLEREHQALQERLDLGLLHQRAGGVVDCLEPTARHGLAKPGGVPVGFLAPETLDAVPWVESHCK</sequence>
<evidence type="ECO:0000313" key="1">
    <source>
        <dbReference type="EMBL" id="RUS91126.1"/>
    </source>
</evidence>
<proteinExistence type="predicted"/>
<dbReference type="AlphaFoldDB" id="A0A3S1A091"/>
<feature type="non-terminal residue" evidence="1">
    <location>
        <position position="1"/>
    </location>
</feature>
<accession>A0A3S1A091</accession>
<evidence type="ECO:0000313" key="2">
    <source>
        <dbReference type="Proteomes" id="UP000271974"/>
    </source>
</evidence>
<name>A0A3S1A091_ELYCH</name>
<comment type="caution">
    <text evidence="1">The sequence shown here is derived from an EMBL/GenBank/DDBJ whole genome shotgun (WGS) entry which is preliminary data.</text>
</comment>
<reference evidence="1 2" key="1">
    <citation type="submission" date="2019-01" db="EMBL/GenBank/DDBJ databases">
        <title>A draft genome assembly of the solar-powered sea slug Elysia chlorotica.</title>
        <authorList>
            <person name="Cai H."/>
            <person name="Li Q."/>
            <person name="Fang X."/>
            <person name="Li J."/>
            <person name="Curtis N.E."/>
            <person name="Altenburger A."/>
            <person name="Shibata T."/>
            <person name="Feng M."/>
            <person name="Maeda T."/>
            <person name="Schwartz J.A."/>
            <person name="Shigenobu S."/>
            <person name="Lundholm N."/>
            <person name="Nishiyama T."/>
            <person name="Yang H."/>
            <person name="Hasebe M."/>
            <person name="Li S."/>
            <person name="Pierce S.K."/>
            <person name="Wang J."/>
        </authorList>
    </citation>
    <scope>NUCLEOTIDE SEQUENCE [LARGE SCALE GENOMIC DNA]</scope>
    <source>
        <strain evidence="1">EC2010</strain>
        <tissue evidence="1">Whole organism of an adult</tissue>
    </source>
</reference>